<gene>
    <name evidence="2" type="ORF">K227x_41420</name>
</gene>
<evidence type="ECO:0000313" key="2">
    <source>
        <dbReference type="EMBL" id="QDT05739.1"/>
    </source>
</evidence>
<dbReference type="KEGG" id="rlc:K227x_41420"/>
<accession>A0A517NF29</accession>
<evidence type="ECO:0000256" key="1">
    <source>
        <dbReference type="SAM" id="MobiDB-lite"/>
    </source>
</evidence>
<feature type="region of interest" description="Disordered" evidence="1">
    <location>
        <begin position="57"/>
        <end position="78"/>
    </location>
</feature>
<dbReference type="AlphaFoldDB" id="A0A517NF29"/>
<keyword evidence="3" id="KW-1185">Reference proteome</keyword>
<proteinExistence type="predicted"/>
<sequence length="78" mass="8892">MRVRETVQVRLKRRFGQDVMIGTVVVRPFPLQRRSSYQRGFSFVLLIDPGHGDLQHSSKIVSDHSGARRMDAAKRGLS</sequence>
<protein>
    <submittedName>
        <fullName evidence="2">Uncharacterized protein</fullName>
    </submittedName>
</protein>
<dbReference type="EMBL" id="CP036525">
    <property type="protein sequence ID" value="QDT05739.1"/>
    <property type="molecule type" value="Genomic_DNA"/>
</dbReference>
<reference evidence="2 3" key="1">
    <citation type="submission" date="2019-02" db="EMBL/GenBank/DDBJ databases">
        <title>Deep-cultivation of Planctomycetes and their phenomic and genomic characterization uncovers novel biology.</title>
        <authorList>
            <person name="Wiegand S."/>
            <person name="Jogler M."/>
            <person name="Boedeker C."/>
            <person name="Pinto D."/>
            <person name="Vollmers J."/>
            <person name="Rivas-Marin E."/>
            <person name="Kohn T."/>
            <person name="Peeters S.H."/>
            <person name="Heuer A."/>
            <person name="Rast P."/>
            <person name="Oberbeckmann S."/>
            <person name="Bunk B."/>
            <person name="Jeske O."/>
            <person name="Meyerdierks A."/>
            <person name="Storesund J.E."/>
            <person name="Kallscheuer N."/>
            <person name="Luecker S."/>
            <person name="Lage O.M."/>
            <person name="Pohl T."/>
            <person name="Merkel B.J."/>
            <person name="Hornburger P."/>
            <person name="Mueller R.-W."/>
            <person name="Bruemmer F."/>
            <person name="Labrenz M."/>
            <person name="Spormann A.M."/>
            <person name="Op den Camp H."/>
            <person name="Overmann J."/>
            <person name="Amann R."/>
            <person name="Jetten M.S.M."/>
            <person name="Mascher T."/>
            <person name="Medema M.H."/>
            <person name="Devos D.P."/>
            <person name="Kaster A.-K."/>
            <person name="Ovreas L."/>
            <person name="Rohde M."/>
            <person name="Galperin M.Y."/>
            <person name="Jogler C."/>
        </authorList>
    </citation>
    <scope>NUCLEOTIDE SEQUENCE [LARGE SCALE GENOMIC DNA]</scope>
    <source>
        <strain evidence="2 3">K22_7</strain>
    </source>
</reference>
<evidence type="ECO:0000313" key="3">
    <source>
        <dbReference type="Proteomes" id="UP000318538"/>
    </source>
</evidence>
<name>A0A517NF29_9BACT</name>
<dbReference type="Proteomes" id="UP000318538">
    <property type="component" value="Chromosome"/>
</dbReference>
<organism evidence="2 3">
    <name type="scientific">Rubripirellula lacrimiformis</name>
    <dbReference type="NCBI Taxonomy" id="1930273"/>
    <lineage>
        <taxon>Bacteria</taxon>
        <taxon>Pseudomonadati</taxon>
        <taxon>Planctomycetota</taxon>
        <taxon>Planctomycetia</taxon>
        <taxon>Pirellulales</taxon>
        <taxon>Pirellulaceae</taxon>
        <taxon>Rubripirellula</taxon>
    </lineage>
</organism>